<evidence type="ECO:0008006" key="8">
    <source>
        <dbReference type="Google" id="ProtNLM"/>
    </source>
</evidence>
<dbReference type="Gene3D" id="1.20.1280.290">
    <property type="match status" value="1"/>
</dbReference>
<organism evidence="6 7">
    <name type="scientific">Hyphodiscus hymeniophilus</name>
    <dbReference type="NCBI Taxonomy" id="353542"/>
    <lineage>
        <taxon>Eukaryota</taxon>
        <taxon>Fungi</taxon>
        <taxon>Dikarya</taxon>
        <taxon>Ascomycota</taxon>
        <taxon>Pezizomycotina</taxon>
        <taxon>Leotiomycetes</taxon>
        <taxon>Helotiales</taxon>
        <taxon>Hyphodiscaceae</taxon>
        <taxon>Hyphodiscus</taxon>
    </lineage>
</organism>
<dbReference type="AlphaFoldDB" id="A0A9P6VER1"/>
<evidence type="ECO:0000256" key="3">
    <source>
        <dbReference type="ARBA" id="ARBA00022989"/>
    </source>
</evidence>
<keyword evidence="4 5" id="KW-0472">Membrane</keyword>
<dbReference type="GO" id="GO:0042147">
    <property type="term" value="P:retrograde transport, endosome to Golgi"/>
    <property type="evidence" value="ECO:0007669"/>
    <property type="project" value="TreeGrafter"/>
</dbReference>
<evidence type="ECO:0000256" key="5">
    <source>
        <dbReference type="SAM" id="Phobius"/>
    </source>
</evidence>
<dbReference type="InterPro" id="IPR006603">
    <property type="entry name" value="PQ-loop_rpt"/>
</dbReference>
<dbReference type="PANTHER" id="PTHR14856">
    <property type="entry name" value="PQ-LOOP REPEAT-CONTAINING PROTEIN 1-LIKE PROTEIN"/>
    <property type="match status" value="1"/>
</dbReference>
<feature type="transmembrane region" description="Helical" evidence="5">
    <location>
        <begin position="33"/>
        <end position="54"/>
    </location>
</feature>
<dbReference type="EMBL" id="VNKQ01000015">
    <property type="protein sequence ID" value="KAG0646538.1"/>
    <property type="molecule type" value="Genomic_DNA"/>
</dbReference>
<reference evidence="6" key="1">
    <citation type="submission" date="2019-07" db="EMBL/GenBank/DDBJ databases">
        <title>Hyphodiscus hymeniophilus genome sequencing and assembly.</title>
        <authorList>
            <person name="Kramer G."/>
            <person name="Nodwell J."/>
        </authorList>
    </citation>
    <scope>NUCLEOTIDE SEQUENCE</scope>
    <source>
        <strain evidence="6">ATCC 34498</strain>
    </source>
</reference>
<feature type="transmembrane region" description="Helical" evidence="5">
    <location>
        <begin position="75"/>
        <end position="93"/>
    </location>
</feature>
<dbReference type="OrthoDB" id="292213at2759"/>
<dbReference type="PANTHER" id="PTHR14856:SF9">
    <property type="entry name" value="PQ-LOOP REPEAT-CONTAINING PROTEIN 1"/>
    <property type="match status" value="1"/>
</dbReference>
<keyword evidence="3 5" id="KW-1133">Transmembrane helix</keyword>
<dbReference type="Pfam" id="PF04193">
    <property type="entry name" value="PQ-loop"/>
    <property type="match status" value="1"/>
</dbReference>
<protein>
    <recommendedName>
        <fullName evidence="8">PQ loop repeat protein</fullName>
    </recommendedName>
</protein>
<proteinExistence type="predicted"/>
<dbReference type="SMART" id="SM00679">
    <property type="entry name" value="CTNS"/>
    <property type="match status" value="1"/>
</dbReference>
<dbReference type="GO" id="GO:0016020">
    <property type="term" value="C:membrane"/>
    <property type="evidence" value="ECO:0007669"/>
    <property type="project" value="UniProtKB-SubCell"/>
</dbReference>
<evidence type="ECO:0000256" key="2">
    <source>
        <dbReference type="ARBA" id="ARBA00022692"/>
    </source>
</evidence>
<feature type="transmembrane region" description="Helical" evidence="5">
    <location>
        <begin position="99"/>
        <end position="122"/>
    </location>
</feature>
<sequence length="161" mass="17840">MTTGVYKDRITSGNGGRRNLSPLSLRNTRRTRIPLLVLPYTLIGYLGLSIEATLPLPQIFSNYRSRSCKGFRISVLASWLAGDFMKMLWFFTATSEIPWAFKLCGIFQMGCDMFLGFQYLMFGDGPGDIIKGHVEMAGMGSGLKGVSRVRTPVAEKDGRLG</sequence>
<accession>A0A9P6VER1</accession>
<dbReference type="GO" id="GO:0005829">
    <property type="term" value="C:cytosol"/>
    <property type="evidence" value="ECO:0007669"/>
    <property type="project" value="GOC"/>
</dbReference>
<dbReference type="Proteomes" id="UP000785200">
    <property type="component" value="Unassembled WGS sequence"/>
</dbReference>
<dbReference type="GO" id="GO:0005802">
    <property type="term" value="C:trans-Golgi network"/>
    <property type="evidence" value="ECO:0007669"/>
    <property type="project" value="TreeGrafter"/>
</dbReference>
<evidence type="ECO:0000313" key="7">
    <source>
        <dbReference type="Proteomes" id="UP000785200"/>
    </source>
</evidence>
<dbReference type="GO" id="GO:0005768">
    <property type="term" value="C:endosome"/>
    <property type="evidence" value="ECO:0007669"/>
    <property type="project" value="TreeGrafter"/>
</dbReference>
<evidence type="ECO:0000313" key="6">
    <source>
        <dbReference type="EMBL" id="KAG0646538.1"/>
    </source>
</evidence>
<evidence type="ECO:0000256" key="1">
    <source>
        <dbReference type="ARBA" id="ARBA00004141"/>
    </source>
</evidence>
<gene>
    <name evidence="6" type="ORF">D0Z07_7659</name>
</gene>
<evidence type="ECO:0000256" key="4">
    <source>
        <dbReference type="ARBA" id="ARBA00023136"/>
    </source>
</evidence>
<keyword evidence="7" id="KW-1185">Reference proteome</keyword>
<name>A0A9P6VER1_9HELO</name>
<comment type="subcellular location">
    <subcellularLocation>
        <location evidence="1">Membrane</location>
        <topology evidence="1">Multi-pass membrane protein</topology>
    </subcellularLocation>
</comment>
<dbReference type="FunFam" id="1.20.1280.290:FF:000005">
    <property type="entry name" value="PQ-loop repeat-containing protein 1"/>
    <property type="match status" value="1"/>
</dbReference>
<keyword evidence="2 5" id="KW-0812">Transmembrane</keyword>
<dbReference type="GO" id="GO:0045332">
    <property type="term" value="P:phospholipid translocation"/>
    <property type="evidence" value="ECO:0007669"/>
    <property type="project" value="TreeGrafter"/>
</dbReference>
<comment type="caution">
    <text evidence="6">The sequence shown here is derived from an EMBL/GenBank/DDBJ whole genome shotgun (WGS) entry which is preliminary data.</text>
</comment>
<dbReference type="InterPro" id="IPR052241">
    <property type="entry name" value="SLC66/Scramblase_ANY1"/>
</dbReference>